<reference evidence="2 3" key="1">
    <citation type="submission" date="2024-06" db="EMBL/GenBank/DDBJ databases">
        <title>The Natural Products Discovery Center: Release of the First 8490 Sequenced Strains for Exploring Actinobacteria Biosynthetic Diversity.</title>
        <authorList>
            <person name="Kalkreuter E."/>
            <person name="Kautsar S.A."/>
            <person name="Yang D."/>
            <person name="Bader C.D."/>
            <person name="Teijaro C.N."/>
            <person name="Fluegel L."/>
            <person name="Davis C.M."/>
            <person name="Simpson J.R."/>
            <person name="Lauterbach L."/>
            <person name="Steele A.D."/>
            <person name="Gui C."/>
            <person name="Meng S."/>
            <person name="Li G."/>
            <person name="Viehrig K."/>
            <person name="Ye F."/>
            <person name="Su P."/>
            <person name="Kiefer A.F."/>
            <person name="Nichols A."/>
            <person name="Cepeda A.J."/>
            <person name="Yan W."/>
            <person name="Fan B."/>
            <person name="Jiang Y."/>
            <person name="Adhikari A."/>
            <person name="Zheng C.-J."/>
            <person name="Schuster L."/>
            <person name="Cowan T.M."/>
            <person name="Smanski M.J."/>
            <person name="Chevrette M.G."/>
            <person name="De Carvalho L.P.S."/>
            <person name="Shen B."/>
        </authorList>
    </citation>
    <scope>NUCLEOTIDE SEQUENCE [LARGE SCALE GENOMIC DNA]</scope>
    <source>
        <strain evidence="2 3">NPDC045974</strain>
    </source>
</reference>
<sequence length="146" mass="16068">MSPTRFASEHKWIYWGAIVILVGLAVTGVIRYTYITSSTLSLSRANQLQDELLEAGYSAPPDTDTIEQLLGTDGGPVCEQPDSALKTALWKIQQSNGAAGPGQRPVIADTKAVEIERIVLQVYCPDKVDEFDEEVEDLKTDDTVRR</sequence>
<feature type="transmembrane region" description="Helical" evidence="1">
    <location>
        <begin position="12"/>
        <end position="34"/>
    </location>
</feature>
<comment type="caution">
    <text evidence="2">The sequence shown here is derived from an EMBL/GenBank/DDBJ whole genome shotgun (WGS) entry which is preliminary data.</text>
</comment>
<dbReference type="RefSeq" id="WP_358471764.1">
    <property type="nucleotide sequence ID" value="NZ_JBEZAE010000005.1"/>
</dbReference>
<evidence type="ECO:0000256" key="1">
    <source>
        <dbReference type="SAM" id="Phobius"/>
    </source>
</evidence>
<accession>A0ABV3C7E1</accession>
<evidence type="ECO:0008006" key="4">
    <source>
        <dbReference type="Google" id="ProtNLM"/>
    </source>
</evidence>
<dbReference type="Proteomes" id="UP001551329">
    <property type="component" value="Unassembled WGS sequence"/>
</dbReference>
<keyword evidence="1" id="KW-1133">Transmembrane helix</keyword>
<name>A0ABV3C7E1_9ACTN</name>
<organism evidence="2 3">
    <name type="scientific">Streptomyces narbonensis</name>
    <dbReference type="NCBI Taxonomy" id="67333"/>
    <lineage>
        <taxon>Bacteria</taxon>
        <taxon>Bacillati</taxon>
        <taxon>Actinomycetota</taxon>
        <taxon>Actinomycetes</taxon>
        <taxon>Kitasatosporales</taxon>
        <taxon>Streptomycetaceae</taxon>
        <taxon>Streptomyces</taxon>
    </lineage>
</organism>
<keyword evidence="3" id="KW-1185">Reference proteome</keyword>
<keyword evidence="1" id="KW-0812">Transmembrane</keyword>
<evidence type="ECO:0000313" key="3">
    <source>
        <dbReference type="Proteomes" id="UP001551329"/>
    </source>
</evidence>
<keyword evidence="1" id="KW-0472">Membrane</keyword>
<proteinExistence type="predicted"/>
<gene>
    <name evidence="2" type="ORF">AB0A88_11210</name>
</gene>
<dbReference type="EMBL" id="JBEZAE010000005">
    <property type="protein sequence ID" value="MEU7070701.1"/>
    <property type="molecule type" value="Genomic_DNA"/>
</dbReference>
<protein>
    <recommendedName>
        <fullName evidence="4">DUF732 domain-containing protein</fullName>
    </recommendedName>
</protein>
<evidence type="ECO:0000313" key="2">
    <source>
        <dbReference type="EMBL" id="MEU7070701.1"/>
    </source>
</evidence>